<accession>A0A0M3IGN7</accession>
<keyword evidence="2" id="KW-1185">Reference proteome</keyword>
<dbReference type="Proteomes" id="UP000036681">
    <property type="component" value="Unplaced"/>
</dbReference>
<keyword evidence="1" id="KW-1133">Transmembrane helix</keyword>
<evidence type="ECO:0000313" key="3">
    <source>
        <dbReference type="WBParaSite" id="ALUE_0001749001-mRNA-1"/>
    </source>
</evidence>
<protein>
    <submittedName>
        <fullName evidence="3">HCO3_cotransp domain-containing protein</fullName>
    </submittedName>
</protein>
<feature type="transmembrane region" description="Helical" evidence="1">
    <location>
        <begin position="111"/>
        <end position="128"/>
    </location>
</feature>
<evidence type="ECO:0000313" key="2">
    <source>
        <dbReference type="Proteomes" id="UP000036681"/>
    </source>
</evidence>
<name>A0A0M3IGN7_ASCLU</name>
<keyword evidence="1" id="KW-0472">Membrane</keyword>
<dbReference type="AlphaFoldDB" id="A0A0M3IGN7"/>
<organism evidence="2 3">
    <name type="scientific">Ascaris lumbricoides</name>
    <name type="common">Giant roundworm</name>
    <dbReference type="NCBI Taxonomy" id="6252"/>
    <lineage>
        <taxon>Eukaryota</taxon>
        <taxon>Metazoa</taxon>
        <taxon>Ecdysozoa</taxon>
        <taxon>Nematoda</taxon>
        <taxon>Chromadorea</taxon>
        <taxon>Rhabditida</taxon>
        <taxon>Spirurina</taxon>
        <taxon>Ascaridomorpha</taxon>
        <taxon>Ascaridoidea</taxon>
        <taxon>Ascarididae</taxon>
        <taxon>Ascaris</taxon>
    </lineage>
</organism>
<feature type="transmembrane region" description="Helical" evidence="1">
    <location>
        <begin position="179"/>
        <end position="197"/>
    </location>
</feature>
<sequence length="224" mass="25498">MFVLVVFYEGNFVLRCKHFDKKKISGDVFGVLVSDLNSLIRFPKCCSCLSLVVFTWNDVMARAQFPVSEWYPKTIGAHTSIMSVVHRTTLVTGGLVLVVNFSDIILHKGRWFFSILFFILVTVTLSVFKELVYKLLVVFLLRVESMGYKFFDLFLVVLILLVLLFPLTDFSGIIIRKGCVLIPFLFNLFALGSILSYKTRGMEAYDQGCMQQMVYFKGAVFGSP</sequence>
<evidence type="ECO:0000256" key="1">
    <source>
        <dbReference type="SAM" id="Phobius"/>
    </source>
</evidence>
<keyword evidence="1" id="KW-0812">Transmembrane</keyword>
<proteinExistence type="predicted"/>
<dbReference type="WBParaSite" id="ALUE_0001749001-mRNA-1">
    <property type="protein sequence ID" value="ALUE_0001749001-mRNA-1"/>
    <property type="gene ID" value="ALUE_0001749001"/>
</dbReference>
<reference evidence="3" key="1">
    <citation type="submission" date="2017-02" db="UniProtKB">
        <authorList>
            <consortium name="WormBaseParasite"/>
        </authorList>
    </citation>
    <scope>IDENTIFICATION</scope>
</reference>
<feature type="transmembrane region" description="Helical" evidence="1">
    <location>
        <begin position="148"/>
        <end position="167"/>
    </location>
</feature>